<evidence type="ECO:0000259" key="9">
    <source>
        <dbReference type="Pfam" id="PF04116"/>
    </source>
</evidence>
<organism evidence="10 11">
    <name type="scientific">Mycobacterium marinum</name>
    <dbReference type="NCBI Taxonomy" id="1781"/>
    <lineage>
        <taxon>Bacteria</taxon>
        <taxon>Bacillati</taxon>
        <taxon>Actinomycetota</taxon>
        <taxon>Actinomycetes</taxon>
        <taxon>Mycobacteriales</taxon>
        <taxon>Mycobacteriaceae</taxon>
        <taxon>Mycobacterium</taxon>
        <taxon>Mycobacterium ulcerans group</taxon>
    </lineage>
</organism>
<proteinExistence type="predicted"/>
<dbReference type="GO" id="GO:0005506">
    <property type="term" value="F:iron ion binding"/>
    <property type="evidence" value="ECO:0007669"/>
    <property type="project" value="InterPro"/>
</dbReference>
<dbReference type="GO" id="GO:0012505">
    <property type="term" value="C:endomembrane system"/>
    <property type="evidence" value="ECO:0007669"/>
    <property type="project" value="UniProtKB-SubCell"/>
</dbReference>
<sequence length="313" mass="35673">MTTAMSVFDALPDRLQDPVVLTAPFLILLIVLEWIAARKLLTTSAPAADDSRNAPGAHFGPDTIASLSTGLVSLVTGATWKTIAAIGYAAIYTYVAPWHLSPHQWYTWVIAVLGLDLIYCVDHRIAHRVRLIWAAHQPHHSSEYFNLATAVRVEWNKSGEIIMFAILPLLGVPPWVVFFSWSINLTYQFWVHTERIGKLPRCYEYLFNTPSHHRVHHGMDQMYLDKNFGGILIIWDRMLGTFQAEEFRPHYGLTKPVHTFNIWKLQTNEYAAIVRDWRSATRLRDRLGYVFGPPGWKPQTPANQETGRLAKSA</sequence>
<dbReference type="Pfam" id="PF04116">
    <property type="entry name" value="FA_hydroxylase"/>
    <property type="match status" value="1"/>
</dbReference>
<dbReference type="RefSeq" id="WP_243703272.1">
    <property type="nucleotide sequence ID" value="NZ_BQLC01000051.1"/>
</dbReference>
<comment type="caution">
    <text evidence="10">The sequence shown here is derived from an EMBL/GenBank/DDBJ whole genome shotgun (WGS) entry which is preliminary data.</text>
</comment>
<evidence type="ECO:0000256" key="6">
    <source>
        <dbReference type="ARBA" id="ARBA00023136"/>
    </source>
</evidence>
<feature type="transmembrane region" description="Helical" evidence="8">
    <location>
        <begin position="20"/>
        <end position="37"/>
    </location>
</feature>
<feature type="transmembrane region" description="Helical" evidence="8">
    <location>
        <begin position="105"/>
        <end position="121"/>
    </location>
</feature>
<dbReference type="EMBL" id="PEDF01000120">
    <property type="protein sequence ID" value="RFZ37806.1"/>
    <property type="molecule type" value="Genomic_DNA"/>
</dbReference>
<gene>
    <name evidence="10" type="ORF">DAVIS_03633</name>
</gene>
<dbReference type="InterPro" id="IPR051689">
    <property type="entry name" value="Sterol_desaturase/TMEM195"/>
</dbReference>
<dbReference type="InterPro" id="IPR006694">
    <property type="entry name" value="Fatty_acid_hydroxylase"/>
</dbReference>
<accession>A0A3E2MSL3</accession>
<evidence type="ECO:0000313" key="10">
    <source>
        <dbReference type="EMBL" id="RFZ37806.1"/>
    </source>
</evidence>
<keyword evidence="3 8" id="KW-1133">Transmembrane helix</keyword>
<keyword evidence="5" id="KW-0443">Lipid metabolism</keyword>
<reference evidence="10 11" key="1">
    <citation type="journal article" date="2018" name="Sci. Rep.">
        <title>Extensive genomic diversity among Mycobacterium marinum strains revealed by whole genome sequencing.</title>
        <authorList>
            <person name="Das S."/>
            <person name="Pettersson B.M."/>
            <person name="Behra P.R."/>
            <person name="Mallick A."/>
            <person name="Cheramie M."/>
            <person name="Ramesh M."/>
            <person name="Shirreff L."/>
            <person name="DuCote T."/>
            <person name="Dasgupta S."/>
            <person name="Ennis D.G."/>
            <person name="Kirsebom L.A."/>
        </authorList>
    </citation>
    <scope>NUCLEOTIDE SEQUENCE [LARGE SCALE GENOMIC DNA]</scope>
    <source>
        <strain evidence="10 11">Davis1</strain>
    </source>
</reference>
<evidence type="ECO:0000256" key="8">
    <source>
        <dbReference type="SAM" id="Phobius"/>
    </source>
</evidence>
<protein>
    <submittedName>
        <fullName evidence="10">Fatty acid hydroxylase superfamily protein</fullName>
    </submittedName>
</protein>
<keyword evidence="2 8" id="KW-0812">Transmembrane</keyword>
<keyword evidence="4" id="KW-0560">Oxidoreductase</keyword>
<comment type="subcellular location">
    <subcellularLocation>
        <location evidence="1">Endomembrane system</location>
        <topology evidence="1">Multi-pass membrane protein</topology>
    </subcellularLocation>
</comment>
<feature type="transmembrane region" description="Helical" evidence="8">
    <location>
        <begin position="71"/>
        <end position="93"/>
    </location>
</feature>
<evidence type="ECO:0000256" key="7">
    <source>
        <dbReference type="SAM" id="MobiDB-lite"/>
    </source>
</evidence>
<keyword evidence="6 8" id="KW-0472">Membrane</keyword>
<dbReference type="GO" id="GO:0006643">
    <property type="term" value="P:membrane lipid metabolic process"/>
    <property type="evidence" value="ECO:0007669"/>
    <property type="project" value="TreeGrafter"/>
</dbReference>
<feature type="region of interest" description="Disordered" evidence="7">
    <location>
        <begin position="294"/>
        <end position="313"/>
    </location>
</feature>
<dbReference type="AlphaFoldDB" id="A0A3E2MSL3"/>
<dbReference type="GO" id="GO:0008610">
    <property type="term" value="P:lipid biosynthetic process"/>
    <property type="evidence" value="ECO:0007669"/>
    <property type="project" value="InterPro"/>
</dbReference>
<dbReference type="GO" id="GO:0016020">
    <property type="term" value="C:membrane"/>
    <property type="evidence" value="ECO:0007669"/>
    <property type="project" value="GOC"/>
</dbReference>
<evidence type="ECO:0000256" key="4">
    <source>
        <dbReference type="ARBA" id="ARBA00023002"/>
    </source>
</evidence>
<feature type="domain" description="Fatty acid hydroxylase" evidence="9">
    <location>
        <begin position="108"/>
        <end position="241"/>
    </location>
</feature>
<dbReference type="Proteomes" id="UP000257451">
    <property type="component" value="Unassembled WGS sequence"/>
</dbReference>
<evidence type="ECO:0000313" key="11">
    <source>
        <dbReference type="Proteomes" id="UP000257451"/>
    </source>
</evidence>
<evidence type="ECO:0000256" key="2">
    <source>
        <dbReference type="ARBA" id="ARBA00022692"/>
    </source>
</evidence>
<feature type="transmembrane region" description="Helical" evidence="8">
    <location>
        <begin position="161"/>
        <end position="181"/>
    </location>
</feature>
<dbReference type="GO" id="GO:0050479">
    <property type="term" value="F:glyceryl-ether monooxygenase activity"/>
    <property type="evidence" value="ECO:0007669"/>
    <property type="project" value="TreeGrafter"/>
</dbReference>
<evidence type="ECO:0000256" key="3">
    <source>
        <dbReference type="ARBA" id="ARBA00022989"/>
    </source>
</evidence>
<name>A0A3E2MSL3_MYCMR</name>
<dbReference type="PANTHER" id="PTHR21624:SF1">
    <property type="entry name" value="ALKYLGLYCEROL MONOOXYGENASE"/>
    <property type="match status" value="1"/>
</dbReference>
<dbReference type="PANTHER" id="PTHR21624">
    <property type="entry name" value="STEROL DESATURASE-RELATED PROTEIN"/>
    <property type="match status" value="1"/>
</dbReference>
<evidence type="ECO:0000256" key="5">
    <source>
        <dbReference type="ARBA" id="ARBA00023098"/>
    </source>
</evidence>
<evidence type="ECO:0000256" key="1">
    <source>
        <dbReference type="ARBA" id="ARBA00004127"/>
    </source>
</evidence>